<organism evidence="4 5">
    <name type="scientific">Sphingopyxis indica</name>
    <dbReference type="NCBI Taxonomy" id="436663"/>
    <lineage>
        <taxon>Bacteria</taxon>
        <taxon>Pseudomonadati</taxon>
        <taxon>Pseudomonadota</taxon>
        <taxon>Alphaproteobacteria</taxon>
        <taxon>Sphingomonadales</taxon>
        <taxon>Sphingomonadaceae</taxon>
        <taxon>Sphingopyxis</taxon>
    </lineage>
</organism>
<feature type="domain" description="Alpha fucosidase A-like C-terminal" evidence="2">
    <location>
        <begin position="703"/>
        <end position="767"/>
    </location>
</feature>
<accession>A0A239GBL6</accession>
<dbReference type="SUPFAM" id="SSF48208">
    <property type="entry name" value="Six-hairpin glycosidases"/>
    <property type="match status" value="1"/>
</dbReference>
<dbReference type="Gene3D" id="1.50.10.10">
    <property type="match status" value="1"/>
</dbReference>
<dbReference type="Pfam" id="PF14498">
    <property type="entry name" value="Glyco_hyd_65N_2"/>
    <property type="match status" value="1"/>
</dbReference>
<dbReference type="Pfam" id="PF21307">
    <property type="entry name" value="Glyco_hydro_95_C"/>
    <property type="match status" value="1"/>
</dbReference>
<dbReference type="PANTHER" id="PTHR31084:SF0">
    <property type="entry name" value="ALPHA-L-FUCOSIDASE 2"/>
    <property type="match status" value="1"/>
</dbReference>
<dbReference type="InterPro" id="IPR006311">
    <property type="entry name" value="TAT_signal"/>
</dbReference>
<evidence type="ECO:0000313" key="4">
    <source>
        <dbReference type="EMBL" id="SNS65444.1"/>
    </source>
</evidence>
<evidence type="ECO:0000259" key="2">
    <source>
        <dbReference type="Pfam" id="PF21307"/>
    </source>
</evidence>
<dbReference type="EMBL" id="FZPA01000003">
    <property type="protein sequence ID" value="SNS65444.1"/>
    <property type="molecule type" value="Genomic_DNA"/>
</dbReference>
<dbReference type="PROSITE" id="PS51318">
    <property type="entry name" value="TAT"/>
    <property type="match status" value="1"/>
</dbReference>
<dbReference type="OrthoDB" id="9802600at2"/>
<dbReference type="InterPro" id="IPR049053">
    <property type="entry name" value="AFCA-like_C"/>
</dbReference>
<dbReference type="PIRSF" id="PIRSF007663">
    <property type="entry name" value="UCP007663"/>
    <property type="match status" value="1"/>
</dbReference>
<dbReference type="InterPro" id="IPR008928">
    <property type="entry name" value="6-hairpin_glycosidase_sf"/>
</dbReference>
<gene>
    <name evidence="4" type="ORF">SAMN06295955_10371</name>
</gene>
<evidence type="ECO:0000313" key="5">
    <source>
        <dbReference type="Proteomes" id="UP000198339"/>
    </source>
</evidence>
<dbReference type="GO" id="GO:0005975">
    <property type="term" value="P:carbohydrate metabolic process"/>
    <property type="evidence" value="ECO:0007669"/>
    <property type="project" value="InterPro"/>
</dbReference>
<dbReference type="InterPro" id="IPR054363">
    <property type="entry name" value="GH95_cat"/>
</dbReference>
<proteinExistence type="predicted"/>
<dbReference type="InterPro" id="IPR016518">
    <property type="entry name" value="Alpha-L-fucosidase"/>
</dbReference>
<evidence type="ECO:0000259" key="1">
    <source>
        <dbReference type="Pfam" id="PF14498"/>
    </source>
</evidence>
<dbReference type="PANTHER" id="PTHR31084">
    <property type="entry name" value="ALPHA-L-FUCOSIDASE 2"/>
    <property type="match status" value="1"/>
</dbReference>
<protein>
    <submittedName>
        <fullName evidence="4">Alpha-L-fucosidase 2</fullName>
    </submittedName>
</protein>
<dbReference type="InterPro" id="IPR012341">
    <property type="entry name" value="6hp_glycosidase-like_sf"/>
</dbReference>
<name>A0A239GBL6_9SPHN</name>
<dbReference type="InterPro" id="IPR027414">
    <property type="entry name" value="GH95_N_dom"/>
</dbReference>
<dbReference type="AlphaFoldDB" id="A0A239GBL6"/>
<feature type="domain" description="Glycosyl hydrolase family 95 N-terminal" evidence="1">
    <location>
        <begin position="43"/>
        <end position="278"/>
    </location>
</feature>
<dbReference type="Pfam" id="PF22124">
    <property type="entry name" value="Glyco_hydro_95_cat"/>
    <property type="match status" value="1"/>
</dbReference>
<dbReference type="GO" id="GO:0004560">
    <property type="term" value="F:alpha-L-fucosidase activity"/>
    <property type="evidence" value="ECO:0007669"/>
    <property type="project" value="InterPro"/>
</dbReference>
<dbReference type="Proteomes" id="UP000198339">
    <property type="component" value="Unassembled WGS sequence"/>
</dbReference>
<reference evidence="4 5" key="1">
    <citation type="submission" date="2017-06" db="EMBL/GenBank/DDBJ databases">
        <authorList>
            <person name="Kim H.J."/>
            <person name="Triplett B.A."/>
        </authorList>
    </citation>
    <scope>NUCLEOTIDE SEQUENCE [LARGE SCALE GENOMIC DNA]</scope>
    <source>
        <strain evidence="4 5">DS15</strain>
    </source>
</reference>
<sequence>MDGTGGPGVSRRDVLQGMTAAAAVLPAAGAAAAPAPPAPASRLWYRQPASDWIEALPVGNGRIGAMIFGGTAHERLQLNEDTLWTGGPYDPVNPAARDALPEVRRLVAAGRYAEAEALADARLMGTPRTQMAYQSVGHLLLDLPAAEPGEITGYRRELDLDSAVSTVRFRLDGVGHRREIFASAPDDVLVVRLAADAPFDLDVALTSGQPEAHAVAAGDMVTLTGRNAARAGVAGALRFAARALVEVDGGAVAPLGDRLRVKGARAITVMIAMATSYRRFDDVAGDPEAATLDALHRARERGFARLRADAVAAHRALFRRVSLDLGTTPAALRPTDERVRADRLADDPALAALYFDYGRYLLIASSRPGSQPANLQGIWNGSDDPPWQSKYTVNINTEMNYWPAEVTALGECTEPLLRMVRELAITGEKTAREMYGARGWMCHHNSDLWRATAPIDGAKWGMWPTGGAWLCTHLWERYDYGRDRDFLRAAYPLMRGAALFFLDTLQSDPVTGELVTNPSISPENRHGFGAAICAGPAMDNQILRDLFDQVATAAGILGVDADFATEIRRARARLAPDRIGAQGQLQEWREDWDALAPEPDHRHVSHLYALFPSDQIDPERTPGFAAAARRSLELRGDESTGWATAWRAALWARLGEADHAHRILAFLLGPGRTYPNLFDAHPPFQIDGNFGGTRAIAEMLMRSRGDAIRLLPALPAAWPDGSVAGLRARGRCRVDIRWRGGRIEEAVLTAEAGGIRRVSCAGRSVEVALAGGRPVRLRGESLTAG</sequence>
<keyword evidence="5" id="KW-1185">Reference proteome</keyword>
<dbReference type="RefSeq" id="WP_089215162.1">
    <property type="nucleotide sequence ID" value="NZ_FZPA01000003.1"/>
</dbReference>
<evidence type="ECO:0000259" key="3">
    <source>
        <dbReference type="Pfam" id="PF22124"/>
    </source>
</evidence>
<feature type="domain" description="Glycosyl hydrolase family 95 catalytic" evidence="3">
    <location>
        <begin position="303"/>
        <end position="700"/>
    </location>
</feature>